<name>A0ACC2NZT8_9HYME</name>
<accession>A0ACC2NZT8</accession>
<reference evidence="1" key="1">
    <citation type="submission" date="2023-04" db="EMBL/GenBank/DDBJ databases">
        <title>A chromosome-level genome assembly of the parasitoid wasp Eretmocerus hayati.</title>
        <authorList>
            <person name="Zhong Y."/>
            <person name="Liu S."/>
            <person name="Liu Y."/>
        </authorList>
    </citation>
    <scope>NUCLEOTIDE SEQUENCE</scope>
    <source>
        <strain evidence="1">ZJU_SS_LIU_2023</strain>
    </source>
</reference>
<comment type="caution">
    <text evidence="1">The sequence shown here is derived from an EMBL/GenBank/DDBJ whole genome shotgun (WGS) entry which is preliminary data.</text>
</comment>
<protein>
    <submittedName>
        <fullName evidence="1">Uncharacterized protein</fullName>
    </submittedName>
</protein>
<evidence type="ECO:0000313" key="1">
    <source>
        <dbReference type="EMBL" id="KAJ8676363.1"/>
    </source>
</evidence>
<organism evidence="1 2">
    <name type="scientific">Eretmocerus hayati</name>
    <dbReference type="NCBI Taxonomy" id="131215"/>
    <lineage>
        <taxon>Eukaryota</taxon>
        <taxon>Metazoa</taxon>
        <taxon>Ecdysozoa</taxon>
        <taxon>Arthropoda</taxon>
        <taxon>Hexapoda</taxon>
        <taxon>Insecta</taxon>
        <taxon>Pterygota</taxon>
        <taxon>Neoptera</taxon>
        <taxon>Endopterygota</taxon>
        <taxon>Hymenoptera</taxon>
        <taxon>Apocrita</taxon>
        <taxon>Proctotrupomorpha</taxon>
        <taxon>Chalcidoidea</taxon>
        <taxon>Aphelinidae</taxon>
        <taxon>Aphelininae</taxon>
        <taxon>Eretmocerus</taxon>
    </lineage>
</organism>
<keyword evidence="2" id="KW-1185">Reference proteome</keyword>
<dbReference type="EMBL" id="CM056742">
    <property type="protein sequence ID" value="KAJ8676363.1"/>
    <property type="molecule type" value="Genomic_DNA"/>
</dbReference>
<gene>
    <name evidence="1" type="ORF">QAD02_012150</name>
</gene>
<proteinExistence type="predicted"/>
<sequence>MKDFHGYPVTVDVFCSQEGCEFYDESHPSLGIDLFFLESLVKSMNCRFRVVYLPWKALSDLSLEEKYVMNRDIFLPFRRVEDMFLSNLGVNFKSSWLRNNIIPLPVPHAAHFYLLQPKTYDEEISPSAIIAFFGLFFTAFIFAVWAQFLGFEERNWTFLNILTAQMGGNIEYQGTMRLSKVTFQMSIYIATFIVVTLGTDYMFQIFVFRGKLSEIETLKDLVQSDMNFIMDVGSYDLFENYQKDFILQKIFNRTQSRLPGEGYHSFCNLPADLTSSVLDETMNLCIEKSGWDKTVMRSNSWFRVTRIKGALFETTSFLYLEKEFSFFKNRLAESINRFAEVGLLKLWREGYAKIRMKKFSHNSIIPLEDGNQIPLHHQLWPIIAVGTFLSFIALIGELIWKRWIERTEFGAIVKRYYNESRSGSTRHSIRLRHRGINLR</sequence>
<evidence type="ECO:0000313" key="2">
    <source>
        <dbReference type="Proteomes" id="UP001239111"/>
    </source>
</evidence>
<dbReference type="Proteomes" id="UP001239111">
    <property type="component" value="Chromosome 2"/>
</dbReference>